<comment type="subcellular location">
    <subcellularLocation>
        <location evidence="1">Membrane</location>
        <topology evidence="1">Multi-pass membrane protein</topology>
    </subcellularLocation>
</comment>
<feature type="transmembrane region" description="Helical" evidence="6">
    <location>
        <begin position="75"/>
        <end position="99"/>
    </location>
</feature>
<dbReference type="GO" id="GO:0005886">
    <property type="term" value="C:plasma membrane"/>
    <property type="evidence" value="ECO:0007669"/>
    <property type="project" value="TreeGrafter"/>
</dbReference>
<dbReference type="Proteomes" id="UP000176377">
    <property type="component" value="Unassembled WGS sequence"/>
</dbReference>
<evidence type="ECO:0000256" key="3">
    <source>
        <dbReference type="ARBA" id="ARBA00022692"/>
    </source>
</evidence>
<comment type="similarity">
    <text evidence="2">Belongs to the GtrA family.</text>
</comment>
<evidence type="ECO:0000313" key="9">
    <source>
        <dbReference type="Proteomes" id="UP000176377"/>
    </source>
</evidence>
<evidence type="ECO:0000256" key="1">
    <source>
        <dbReference type="ARBA" id="ARBA00004141"/>
    </source>
</evidence>
<protein>
    <recommendedName>
        <fullName evidence="7">GtrA/DPMS transmembrane domain-containing protein</fullName>
    </recommendedName>
</protein>
<dbReference type="PANTHER" id="PTHR38459:SF1">
    <property type="entry name" value="PROPHAGE BACTOPRENOL-LINKED GLUCOSE TRANSLOCASE HOMOLOG"/>
    <property type="match status" value="1"/>
</dbReference>
<dbReference type="PANTHER" id="PTHR38459">
    <property type="entry name" value="PROPHAGE BACTOPRENOL-LINKED GLUCOSE TRANSLOCASE HOMOLOG"/>
    <property type="match status" value="1"/>
</dbReference>
<proteinExistence type="inferred from homology"/>
<keyword evidence="5 6" id="KW-0472">Membrane</keyword>
<evidence type="ECO:0000259" key="7">
    <source>
        <dbReference type="Pfam" id="PF04138"/>
    </source>
</evidence>
<dbReference type="InterPro" id="IPR007267">
    <property type="entry name" value="GtrA_DPMS_TM"/>
</dbReference>
<dbReference type="GO" id="GO:0000271">
    <property type="term" value="P:polysaccharide biosynthetic process"/>
    <property type="evidence" value="ECO:0007669"/>
    <property type="project" value="InterPro"/>
</dbReference>
<keyword evidence="3 6" id="KW-0812">Transmembrane</keyword>
<dbReference type="AlphaFoldDB" id="A0A1F6DGP4"/>
<feature type="transmembrane region" description="Helical" evidence="6">
    <location>
        <begin position="105"/>
        <end position="126"/>
    </location>
</feature>
<feature type="transmembrane region" description="Helical" evidence="6">
    <location>
        <begin position="12"/>
        <end position="34"/>
    </location>
</feature>
<evidence type="ECO:0000256" key="4">
    <source>
        <dbReference type="ARBA" id="ARBA00022989"/>
    </source>
</evidence>
<evidence type="ECO:0000313" key="8">
    <source>
        <dbReference type="EMBL" id="OGG60614.1"/>
    </source>
</evidence>
<gene>
    <name evidence="8" type="ORF">A2765_03490</name>
</gene>
<feature type="transmembrane region" description="Helical" evidence="6">
    <location>
        <begin position="40"/>
        <end position="63"/>
    </location>
</feature>
<reference evidence="8 9" key="1">
    <citation type="journal article" date="2016" name="Nat. Commun.">
        <title>Thousands of microbial genomes shed light on interconnected biogeochemical processes in an aquifer system.</title>
        <authorList>
            <person name="Anantharaman K."/>
            <person name="Brown C.T."/>
            <person name="Hug L.A."/>
            <person name="Sharon I."/>
            <person name="Castelle C.J."/>
            <person name="Probst A.J."/>
            <person name="Thomas B.C."/>
            <person name="Singh A."/>
            <person name="Wilkins M.J."/>
            <person name="Karaoz U."/>
            <person name="Brodie E.L."/>
            <person name="Williams K.H."/>
            <person name="Hubbard S.S."/>
            <person name="Banfield J.F."/>
        </authorList>
    </citation>
    <scope>NUCLEOTIDE SEQUENCE [LARGE SCALE GENOMIC DNA]</scope>
</reference>
<dbReference type="InterPro" id="IPR051401">
    <property type="entry name" value="GtrA_CellWall_Glycosyl"/>
</dbReference>
<accession>A0A1F6DGP4</accession>
<dbReference type="EMBL" id="MFLA01000004">
    <property type="protein sequence ID" value="OGG60614.1"/>
    <property type="molecule type" value="Genomic_DNA"/>
</dbReference>
<dbReference type="Pfam" id="PF04138">
    <property type="entry name" value="GtrA_DPMS_TM"/>
    <property type="match status" value="1"/>
</dbReference>
<name>A0A1F6DGP4_9BACT</name>
<keyword evidence="4 6" id="KW-1133">Transmembrane helix</keyword>
<comment type="caution">
    <text evidence="8">The sequence shown here is derived from an EMBL/GenBank/DDBJ whole genome shotgun (WGS) entry which is preliminary data.</text>
</comment>
<sequence>MAPHITPGMRRFLRYSLVGFGTFLFDLSLLFMATSAGVPYFLATPVTFLIAVSINYAISRHYVFKGTERPISHGYMYFASIAFLGAIVTTTLVVALVQYLALHYVLARIIVAGIIGIAGYLFNLHFNFKVAGKHP</sequence>
<evidence type="ECO:0000256" key="6">
    <source>
        <dbReference type="SAM" id="Phobius"/>
    </source>
</evidence>
<organism evidence="8 9">
    <name type="scientific">Candidatus Kaiserbacteria bacterium RIFCSPHIGHO2_01_FULL_56_24</name>
    <dbReference type="NCBI Taxonomy" id="1798487"/>
    <lineage>
        <taxon>Bacteria</taxon>
        <taxon>Candidatus Kaiseribacteriota</taxon>
    </lineage>
</organism>
<evidence type="ECO:0000256" key="5">
    <source>
        <dbReference type="ARBA" id="ARBA00023136"/>
    </source>
</evidence>
<feature type="domain" description="GtrA/DPMS transmembrane" evidence="7">
    <location>
        <begin position="14"/>
        <end position="128"/>
    </location>
</feature>
<evidence type="ECO:0000256" key="2">
    <source>
        <dbReference type="ARBA" id="ARBA00009399"/>
    </source>
</evidence>